<comment type="caution">
    <text evidence="1">The sequence shown here is derived from an EMBL/GenBank/DDBJ whole genome shotgun (WGS) entry which is preliminary data.</text>
</comment>
<accession>A0A392SMJ5</accession>
<feature type="non-terminal residue" evidence="1">
    <location>
        <position position="101"/>
    </location>
</feature>
<dbReference type="Proteomes" id="UP000265520">
    <property type="component" value="Unassembled WGS sequence"/>
</dbReference>
<feature type="non-terminal residue" evidence="1">
    <location>
        <position position="1"/>
    </location>
</feature>
<keyword evidence="2" id="KW-1185">Reference proteome</keyword>
<name>A0A392SMJ5_9FABA</name>
<protein>
    <submittedName>
        <fullName evidence="1">Uncharacterized protein</fullName>
    </submittedName>
</protein>
<dbReference type="EMBL" id="LXQA010408397">
    <property type="protein sequence ID" value="MCI49899.1"/>
    <property type="molecule type" value="Genomic_DNA"/>
</dbReference>
<organism evidence="1 2">
    <name type="scientific">Trifolium medium</name>
    <dbReference type="NCBI Taxonomy" id="97028"/>
    <lineage>
        <taxon>Eukaryota</taxon>
        <taxon>Viridiplantae</taxon>
        <taxon>Streptophyta</taxon>
        <taxon>Embryophyta</taxon>
        <taxon>Tracheophyta</taxon>
        <taxon>Spermatophyta</taxon>
        <taxon>Magnoliopsida</taxon>
        <taxon>eudicotyledons</taxon>
        <taxon>Gunneridae</taxon>
        <taxon>Pentapetalae</taxon>
        <taxon>rosids</taxon>
        <taxon>fabids</taxon>
        <taxon>Fabales</taxon>
        <taxon>Fabaceae</taxon>
        <taxon>Papilionoideae</taxon>
        <taxon>50 kb inversion clade</taxon>
        <taxon>NPAAA clade</taxon>
        <taxon>Hologalegina</taxon>
        <taxon>IRL clade</taxon>
        <taxon>Trifolieae</taxon>
        <taxon>Trifolium</taxon>
    </lineage>
</organism>
<evidence type="ECO:0000313" key="2">
    <source>
        <dbReference type="Proteomes" id="UP000265520"/>
    </source>
</evidence>
<proteinExistence type="predicted"/>
<evidence type="ECO:0000313" key="1">
    <source>
        <dbReference type="EMBL" id="MCI49899.1"/>
    </source>
</evidence>
<sequence>RKRDAYGFKFEDYDDSELNAEVVQVEEAEMNAEVVAVQVEEAELNAGLDDAEVGLNSSLDDVDEVELNAKLEDAGLDDEIKFQTAVSNFEFEGFADTVLNG</sequence>
<reference evidence="1 2" key="1">
    <citation type="journal article" date="2018" name="Front. Plant Sci.">
        <title>Red Clover (Trifolium pratense) and Zigzag Clover (T. medium) - A Picture of Genomic Similarities and Differences.</title>
        <authorList>
            <person name="Dluhosova J."/>
            <person name="Istvanek J."/>
            <person name="Nedelnik J."/>
            <person name="Repkova J."/>
        </authorList>
    </citation>
    <scope>NUCLEOTIDE SEQUENCE [LARGE SCALE GENOMIC DNA]</scope>
    <source>
        <strain evidence="2">cv. 10/8</strain>
        <tissue evidence="1">Leaf</tissue>
    </source>
</reference>
<dbReference type="AlphaFoldDB" id="A0A392SMJ5"/>